<evidence type="ECO:0000313" key="1">
    <source>
        <dbReference type="EMBL" id="KRY07294.1"/>
    </source>
</evidence>
<dbReference type="EMBL" id="JYDQ01000501">
    <property type="protein sequence ID" value="KRY07294.1"/>
    <property type="molecule type" value="Genomic_DNA"/>
</dbReference>
<evidence type="ECO:0000313" key="2">
    <source>
        <dbReference type="Proteomes" id="UP000054783"/>
    </source>
</evidence>
<gene>
    <name evidence="1" type="ORF">T12_16758</name>
</gene>
<organism evidence="1 2">
    <name type="scientific">Trichinella patagoniensis</name>
    <dbReference type="NCBI Taxonomy" id="990121"/>
    <lineage>
        <taxon>Eukaryota</taxon>
        <taxon>Metazoa</taxon>
        <taxon>Ecdysozoa</taxon>
        <taxon>Nematoda</taxon>
        <taxon>Enoplea</taxon>
        <taxon>Dorylaimia</taxon>
        <taxon>Trichinellida</taxon>
        <taxon>Trichinellidae</taxon>
        <taxon>Trichinella</taxon>
    </lineage>
</organism>
<comment type="caution">
    <text evidence="1">The sequence shown here is derived from an EMBL/GenBank/DDBJ whole genome shotgun (WGS) entry which is preliminary data.</text>
</comment>
<accession>A0A0V0Z4G3</accession>
<dbReference type="Proteomes" id="UP000054783">
    <property type="component" value="Unassembled WGS sequence"/>
</dbReference>
<sequence length="79" mass="9627">MGMLTTFFRISREIRDQELPNKIFLENCKISWAIDLLFLDYHDRRTSERTCRNVYIHSDFSIDIDLLFYHVIEIPILFK</sequence>
<protein>
    <submittedName>
        <fullName evidence="1">Uncharacterized protein</fullName>
    </submittedName>
</protein>
<dbReference type="AlphaFoldDB" id="A0A0V0Z4G3"/>
<reference evidence="1 2" key="1">
    <citation type="submission" date="2015-01" db="EMBL/GenBank/DDBJ databases">
        <title>Evolution of Trichinella species and genotypes.</title>
        <authorList>
            <person name="Korhonen P.K."/>
            <person name="Edoardo P."/>
            <person name="Giuseppe L.R."/>
            <person name="Gasser R.B."/>
        </authorList>
    </citation>
    <scope>NUCLEOTIDE SEQUENCE [LARGE SCALE GENOMIC DNA]</scope>
    <source>
        <strain evidence="1">ISS2496</strain>
    </source>
</reference>
<proteinExistence type="predicted"/>
<keyword evidence="2" id="KW-1185">Reference proteome</keyword>
<name>A0A0V0Z4G3_9BILA</name>